<dbReference type="AlphaFoldDB" id="A0A6A5K8P8"/>
<feature type="compositionally biased region" description="Low complexity" evidence="13">
    <location>
        <begin position="587"/>
        <end position="607"/>
    </location>
</feature>
<comment type="subcellular location">
    <subcellularLocation>
        <location evidence="1">Membrane</location>
        <topology evidence="1">Multi-pass membrane protein</topology>
    </subcellularLocation>
</comment>
<keyword evidence="12 14" id="KW-0472">Membrane</keyword>
<dbReference type="CDD" id="cd07981">
    <property type="entry name" value="HFD_TAF12"/>
    <property type="match status" value="1"/>
</dbReference>
<evidence type="ECO:0000313" key="17">
    <source>
        <dbReference type="EMBL" id="KAF1829743.1"/>
    </source>
</evidence>
<dbReference type="InterPro" id="IPR036691">
    <property type="entry name" value="Endo/exonu/phosph_ase_sf"/>
</dbReference>
<dbReference type="EMBL" id="ML975427">
    <property type="protein sequence ID" value="KAF1829743.1"/>
    <property type="molecule type" value="Genomic_DNA"/>
</dbReference>
<dbReference type="GO" id="GO:0005669">
    <property type="term" value="C:transcription factor TFIID complex"/>
    <property type="evidence" value="ECO:0007669"/>
    <property type="project" value="InterPro"/>
</dbReference>
<dbReference type="PANTHER" id="PTHR16320">
    <property type="entry name" value="SPHINGOMYELINASE FAMILY MEMBER"/>
    <property type="match status" value="1"/>
</dbReference>
<organism evidence="17 18">
    <name type="scientific">Decorospora gaudefroyi</name>
    <dbReference type="NCBI Taxonomy" id="184978"/>
    <lineage>
        <taxon>Eukaryota</taxon>
        <taxon>Fungi</taxon>
        <taxon>Dikarya</taxon>
        <taxon>Ascomycota</taxon>
        <taxon>Pezizomycotina</taxon>
        <taxon>Dothideomycetes</taxon>
        <taxon>Pleosporomycetidae</taxon>
        <taxon>Pleosporales</taxon>
        <taxon>Pleosporineae</taxon>
        <taxon>Pleosporaceae</taxon>
        <taxon>Decorospora</taxon>
    </lineage>
</organism>
<dbReference type="Proteomes" id="UP000800040">
    <property type="component" value="Unassembled WGS sequence"/>
</dbReference>
<keyword evidence="7" id="KW-0378">Hydrolase</keyword>
<comment type="pathway">
    <text evidence="2">Lipid metabolism; sphingolipid metabolism.</text>
</comment>
<feature type="compositionally biased region" description="Low complexity" evidence="13">
    <location>
        <begin position="758"/>
        <end position="787"/>
    </location>
</feature>
<dbReference type="GO" id="GO:0004767">
    <property type="term" value="F:sphingomyelin phosphodiesterase activity"/>
    <property type="evidence" value="ECO:0007669"/>
    <property type="project" value="InterPro"/>
</dbReference>
<reference evidence="17" key="1">
    <citation type="submission" date="2020-01" db="EMBL/GenBank/DDBJ databases">
        <authorList>
            <consortium name="DOE Joint Genome Institute"/>
            <person name="Haridas S."/>
            <person name="Albert R."/>
            <person name="Binder M."/>
            <person name="Bloem J."/>
            <person name="Labutti K."/>
            <person name="Salamov A."/>
            <person name="Andreopoulos B."/>
            <person name="Baker S.E."/>
            <person name="Barry K."/>
            <person name="Bills G."/>
            <person name="Bluhm B.H."/>
            <person name="Cannon C."/>
            <person name="Castanera R."/>
            <person name="Culley D.E."/>
            <person name="Daum C."/>
            <person name="Ezra D."/>
            <person name="Gonzalez J.B."/>
            <person name="Henrissat B."/>
            <person name="Kuo A."/>
            <person name="Liang C."/>
            <person name="Lipzen A."/>
            <person name="Lutzoni F."/>
            <person name="Magnuson J."/>
            <person name="Mondo S."/>
            <person name="Nolan M."/>
            <person name="Ohm R."/>
            <person name="Pangilinan J."/>
            <person name="Park H.-J."/>
            <person name="Ramirez L."/>
            <person name="Alfaro M."/>
            <person name="Sun H."/>
            <person name="Tritt A."/>
            <person name="Yoshinaga Y."/>
            <person name="Zwiers L.-H."/>
            <person name="Turgeon B.G."/>
            <person name="Goodwin S.B."/>
            <person name="Spatafora J.W."/>
            <person name="Crous P.W."/>
            <person name="Grigoriev I.V."/>
        </authorList>
    </citation>
    <scope>NUCLEOTIDE SEQUENCE</scope>
    <source>
        <strain evidence="17">P77</strain>
    </source>
</reference>
<feature type="domain" description="Endonuclease/exonuclease/phosphatase" evidence="15">
    <location>
        <begin position="15"/>
        <end position="292"/>
    </location>
</feature>
<sequence length="1137" mass="126793">MASETNPPPSTIRILSLNCWGLKFISKLRNERLTEIGVQIAALRPPPDIVGLQECWTQQDYEAIRVKTQDILPYGKFYHSGIFGGGLVILSRWPIVESNMVRYPLNGRPAAFYRGDWFVGKGVACARIRMGPSKRDIAEVFCTHLHAPYEREPHDSYICHRTAQAWEITKLMRAAAERGHLVIGMGDFNMIPLSLAHRIIETHSPVRDVWRILRPDSSIGAAKDKVEQARGVSMPSAQFNITVNGATCDSELNSWRWNKAHLRRLARGENVQIDPAVPDPRAKRLDYIFFSSGRYHNPETQEQTAEWEFKEASVGMTMRHPTLHCSLSDHFSVEATLKRTSTAPSAVQLSPLEIPERYLPIEAYDEILATTLKYQVRERVQRKLRIGHFFFQLSFSVGCLIGVWWSPKNYVSFILMLLSTLGFSVGVIDGLMGLLFIGSEMRALKEFEWEVRTVRERALATADKTGSESMGRWAISGELFGSLQAMSTLCCAARRSASGLKMSDAQPQQANGGQQGQQLLRPDDILKLQCLPDDEKQKYRLIMQNFWNIFNQHPQGSQDNTNARQKLSEWSSKFIARERQYRGKMKAQQQQGSQGQASQSNAAGQQNPNPVKQEAGQALNRGVESAAGPASHSAQGQQPPQGQNPGRGQVDSAILKHVQEFPMQGPLTGPPPGTPEYDAKIKEYRNGYLNMLAKQSSLAENRRKVIAQLTERQGSGQELPQDLLMLKAKIEKEHGQMKIQIEKFRNLQRQWKEEREQSSAQPQGQAPAQPSQQQPPQQPQPQRQPSQPNMPAQPQIKEEPQIKVEGGQPSQPQPQPQSQPQFNMQGNHQQLPPQQQNQQLPPSLSLSQQPQQQQQQARPPPAPHSQTIPPNQIPQFAQQQGQQQQNFHLQQQRPQINPMQANAHQQSNSPHPQSATSNAPGGPPVPLSHQAAVSAANRSYTDPQRTNTPMQPGGQGGNFGSREREQLNNPKMPIPRHLNVTSPQAVHMGQSRPTMSGPTNGAPGPMGQPVISRPPPFQLEGEGDRVLSKRKLDELVRQVTGGSEEALTPEVEEAVLQLADDFVDGVISNACKLSKLRDSPQLDIRDIQVILERNYNIRIPGYASDEVRTVRKIVPAPGWAAKMAAVNAAKVMGGRTD</sequence>
<protein>
    <recommendedName>
        <fullName evidence="19">Transcription initiation factor TFIID subunit 12 domain-containing protein</fullName>
    </recommendedName>
</protein>
<dbReference type="GO" id="GO:0006352">
    <property type="term" value="P:DNA-templated transcription initiation"/>
    <property type="evidence" value="ECO:0007669"/>
    <property type="project" value="InterPro"/>
</dbReference>
<dbReference type="SUPFAM" id="SSF47113">
    <property type="entry name" value="Histone-fold"/>
    <property type="match status" value="1"/>
</dbReference>
<feature type="region of interest" description="Disordered" evidence="13">
    <location>
        <begin position="750"/>
        <end position="1025"/>
    </location>
</feature>
<keyword evidence="18" id="KW-1185">Reference proteome</keyword>
<dbReference type="InterPro" id="IPR038772">
    <property type="entry name" value="Sph/SMPD2-like"/>
</dbReference>
<keyword evidence="11" id="KW-0443">Lipid metabolism</keyword>
<evidence type="ECO:0000256" key="10">
    <source>
        <dbReference type="ARBA" id="ARBA00022989"/>
    </source>
</evidence>
<dbReference type="InterPro" id="IPR005135">
    <property type="entry name" value="Endo/exonuclease/phosphatase"/>
</dbReference>
<dbReference type="InterPro" id="IPR009072">
    <property type="entry name" value="Histone-fold"/>
</dbReference>
<evidence type="ECO:0000256" key="5">
    <source>
        <dbReference type="ARBA" id="ARBA00022692"/>
    </source>
</evidence>
<feature type="compositionally biased region" description="Polar residues" evidence="13">
    <location>
        <begin position="897"/>
        <end position="919"/>
    </location>
</feature>
<dbReference type="Pfam" id="PF03372">
    <property type="entry name" value="Exo_endo_phos"/>
    <property type="match status" value="1"/>
</dbReference>
<dbReference type="GO" id="GO:0046872">
    <property type="term" value="F:metal ion binding"/>
    <property type="evidence" value="ECO:0007669"/>
    <property type="project" value="UniProtKB-KW"/>
</dbReference>
<keyword evidence="9" id="KW-0746">Sphingolipid metabolism</keyword>
<evidence type="ECO:0000256" key="3">
    <source>
        <dbReference type="ARBA" id="ARBA00004991"/>
    </source>
</evidence>
<evidence type="ECO:0000256" key="8">
    <source>
        <dbReference type="ARBA" id="ARBA00022842"/>
    </source>
</evidence>
<feature type="domain" description="Transcription initiation factor TFIID subunit 12" evidence="16">
    <location>
        <begin position="1028"/>
        <end position="1097"/>
    </location>
</feature>
<dbReference type="GO" id="GO:0046982">
    <property type="term" value="F:protein heterodimerization activity"/>
    <property type="evidence" value="ECO:0007669"/>
    <property type="project" value="InterPro"/>
</dbReference>
<evidence type="ECO:0000256" key="1">
    <source>
        <dbReference type="ARBA" id="ARBA00004141"/>
    </source>
</evidence>
<comment type="similarity">
    <text evidence="4">Belongs to the neutral sphingomyelinase family.</text>
</comment>
<comment type="pathway">
    <text evidence="3">Sphingolipid metabolism.</text>
</comment>
<dbReference type="InterPro" id="IPR003228">
    <property type="entry name" value="TFIID_TAF12_dom"/>
</dbReference>
<evidence type="ECO:0000256" key="7">
    <source>
        <dbReference type="ARBA" id="ARBA00022801"/>
    </source>
</evidence>
<evidence type="ECO:0000256" key="2">
    <source>
        <dbReference type="ARBA" id="ARBA00004760"/>
    </source>
</evidence>
<evidence type="ECO:0000256" key="13">
    <source>
        <dbReference type="SAM" id="MobiDB-lite"/>
    </source>
</evidence>
<keyword evidence="10 14" id="KW-1133">Transmembrane helix</keyword>
<evidence type="ECO:0000256" key="4">
    <source>
        <dbReference type="ARBA" id="ARBA00006335"/>
    </source>
</evidence>
<evidence type="ECO:0000256" key="6">
    <source>
        <dbReference type="ARBA" id="ARBA00022723"/>
    </source>
</evidence>
<evidence type="ECO:0000256" key="14">
    <source>
        <dbReference type="SAM" id="Phobius"/>
    </source>
</evidence>
<accession>A0A6A5K8P8</accession>
<dbReference type="Gene3D" id="1.10.20.10">
    <property type="entry name" value="Histone, subunit A"/>
    <property type="match status" value="1"/>
</dbReference>
<feature type="region of interest" description="Disordered" evidence="13">
    <location>
        <begin position="580"/>
        <end position="649"/>
    </location>
</feature>
<keyword evidence="5 14" id="KW-0812">Transmembrane</keyword>
<dbReference type="Gene3D" id="3.60.10.10">
    <property type="entry name" value="Endonuclease/exonuclease/phosphatase"/>
    <property type="match status" value="1"/>
</dbReference>
<feature type="compositionally biased region" description="Low complexity" evidence="13">
    <location>
        <begin position="818"/>
        <end position="857"/>
    </location>
</feature>
<proteinExistence type="inferred from homology"/>
<evidence type="ECO:0000256" key="12">
    <source>
        <dbReference type="ARBA" id="ARBA00023136"/>
    </source>
</evidence>
<feature type="transmembrane region" description="Helical" evidence="14">
    <location>
        <begin position="411"/>
        <end position="437"/>
    </location>
</feature>
<dbReference type="FunFam" id="3.60.10.10:FF:000059">
    <property type="entry name" value="Inositol phosphosphingolipids phospholipase C"/>
    <property type="match status" value="1"/>
</dbReference>
<evidence type="ECO:0000256" key="11">
    <source>
        <dbReference type="ARBA" id="ARBA00023098"/>
    </source>
</evidence>
<dbReference type="Pfam" id="PF03847">
    <property type="entry name" value="TFIID_20kDa"/>
    <property type="match status" value="1"/>
</dbReference>
<feature type="compositionally biased region" description="Low complexity" evidence="13">
    <location>
        <begin position="635"/>
        <end position="649"/>
    </location>
</feature>
<evidence type="ECO:0000259" key="16">
    <source>
        <dbReference type="Pfam" id="PF03847"/>
    </source>
</evidence>
<evidence type="ECO:0000313" key="18">
    <source>
        <dbReference type="Proteomes" id="UP000800040"/>
    </source>
</evidence>
<evidence type="ECO:0008006" key="19">
    <source>
        <dbReference type="Google" id="ProtNLM"/>
    </source>
</evidence>
<dbReference type="SUPFAM" id="SSF56219">
    <property type="entry name" value="DNase I-like"/>
    <property type="match status" value="1"/>
</dbReference>
<keyword evidence="6" id="KW-0479">Metal-binding</keyword>
<feature type="transmembrane region" description="Helical" evidence="14">
    <location>
        <begin position="386"/>
        <end position="405"/>
    </location>
</feature>
<evidence type="ECO:0000259" key="15">
    <source>
        <dbReference type="Pfam" id="PF03372"/>
    </source>
</evidence>
<dbReference type="PANTHER" id="PTHR16320:SF24">
    <property type="entry name" value="PHOSPHODIESTERASE, PUTATIVE-RELATED"/>
    <property type="match status" value="1"/>
</dbReference>
<feature type="compositionally biased region" description="Low complexity" evidence="13">
    <location>
        <begin position="864"/>
        <end position="895"/>
    </location>
</feature>
<name>A0A6A5K8P8_9PLEO</name>
<dbReference type="GO" id="GO:0016020">
    <property type="term" value="C:membrane"/>
    <property type="evidence" value="ECO:0007669"/>
    <property type="project" value="UniProtKB-SubCell"/>
</dbReference>
<gene>
    <name evidence="17" type="ORF">BDW02DRAFT_560506</name>
</gene>
<feature type="compositionally biased region" description="Polar residues" evidence="13">
    <location>
        <begin position="936"/>
        <end position="950"/>
    </location>
</feature>
<evidence type="ECO:0000256" key="9">
    <source>
        <dbReference type="ARBA" id="ARBA00022919"/>
    </source>
</evidence>
<dbReference type="GO" id="GO:0006665">
    <property type="term" value="P:sphingolipid metabolic process"/>
    <property type="evidence" value="ECO:0007669"/>
    <property type="project" value="UniProtKB-KW"/>
</dbReference>
<dbReference type="OrthoDB" id="387657at2759"/>
<keyword evidence="8" id="KW-0460">Magnesium</keyword>
<dbReference type="FunFam" id="1.10.20.10:FF:000037">
    <property type="entry name" value="Transcription initiation factor TFIID subunit 12"/>
    <property type="match status" value="1"/>
</dbReference>